<protein>
    <submittedName>
        <fullName evidence="3">Uncharacterized protein</fullName>
    </submittedName>
</protein>
<name>A0A7J6YBE0_TRYCR</name>
<proteinExistence type="predicted"/>
<keyword evidence="2" id="KW-0812">Transmembrane</keyword>
<organism evidence="3 4">
    <name type="scientific">Trypanosoma cruzi</name>
    <dbReference type="NCBI Taxonomy" id="5693"/>
    <lineage>
        <taxon>Eukaryota</taxon>
        <taxon>Discoba</taxon>
        <taxon>Euglenozoa</taxon>
        <taxon>Kinetoplastea</taxon>
        <taxon>Metakinetoplastina</taxon>
        <taxon>Trypanosomatida</taxon>
        <taxon>Trypanosomatidae</taxon>
        <taxon>Trypanosoma</taxon>
        <taxon>Schizotrypanum</taxon>
    </lineage>
</organism>
<gene>
    <name evidence="3" type="ORF">ECC02_002946</name>
</gene>
<feature type="compositionally biased region" description="Acidic residues" evidence="1">
    <location>
        <begin position="310"/>
        <end position="343"/>
    </location>
</feature>
<keyword evidence="2" id="KW-0472">Membrane</keyword>
<evidence type="ECO:0000313" key="3">
    <source>
        <dbReference type="EMBL" id="KAF5224051.1"/>
    </source>
</evidence>
<dbReference type="Proteomes" id="UP000583944">
    <property type="component" value="Unassembled WGS sequence"/>
</dbReference>
<comment type="caution">
    <text evidence="3">The sequence shown here is derived from an EMBL/GenBank/DDBJ whole genome shotgun (WGS) entry which is preliminary data.</text>
</comment>
<feature type="transmembrane region" description="Helical" evidence="2">
    <location>
        <begin position="25"/>
        <end position="47"/>
    </location>
</feature>
<evidence type="ECO:0000256" key="2">
    <source>
        <dbReference type="SAM" id="Phobius"/>
    </source>
</evidence>
<evidence type="ECO:0000313" key="4">
    <source>
        <dbReference type="Proteomes" id="UP000583944"/>
    </source>
</evidence>
<evidence type="ECO:0000256" key="1">
    <source>
        <dbReference type="SAM" id="MobiDB-lite"/>
    </source>
</evidence>
<dbReference type="VEuPathDB" id="TriTrypDB:ECC02_002946"/>
<dbReference type="VEuPathDB" id="TriTrypDB:BCY84_13038"/>
<reference evidence="3 4" key="1">
    <citation type="journal article" date="2019" name="Genome Biol. Evol.">
        <title>Nanopore Sequencing Significantly Improves Genome Assembly of the Protozoan Parasite Trypanosoma cruzi.</title>
        <authorList>
            <person name="Diaz-Viraque F."/>
            <person name="Pita S."/>
            <person name="Greif G."/>
            <person name="de Souza R.C.M."/>
            <person name="Iraola G."/>
            <person name="Robello C."/>
        </authorList>
    </citation>
    <scope>NUCLEOTIDE SEQUENCE [LARGE SCALE GENOMIC DNA]</scope>
    <source>
        <strain evidence="3 4">Berenice</strain>
    </source>
</reference>
<keyword evidence="2" id="KW-1133">Transmembrane helix</keyword>
<feature type="region of interest" description="Disordered" evidence="1">
    <location>
        <begin position="278"/>
        <end position="343"/>
    </location>
</feature>
<sequence length="343" mass="37736">MWTRKSQDTFSAVELWGDFCVLSTFFFVCLFATLCIIYFLFFANLLLKGSFCSDMRGGFRRGRFDRLPQPGAVNSYSEAIYPPRVYHYYTQQSGVAASSSAGVIVPSIDDGVGETRGREAIPQGVGPVMDKKSPPLLRDFVGCFIDGNQHVANSRAFAVLDSGKEPLNVLHYPTLLGINRKDEDAGAPIADKNAAHVSTAGDHDIRRWEDSLGLPAELRIYGLAKSTGDMSTAAVDRLRIRPSKRKRIVKPIRRGTKVVVLPLAGTEDAQEIKKLRRIVGEEEETEGGNRAQPKRENDDRNEEGSGGFDREDDEASLSYNIDDDDDGGDLDGPEGSGGEDDFF</sequence>
<accession>A0A7J6YBE0</accession>
<dbReference type="AlphaFoldDB" id="A0A7J6YBE0"/>
<dbReference type="EMBL" id="JABDHM010000015">
    <property type="protein sequence ID" value="KAF5224051.1"/>
    <property type="molecule type" value="Genomic_DNA"/>
</dbReference>